<evidence type="ECO:0000259" key="1">
    <source>
        <dbReference type="Pfam" id="PF08770"/>
    </source>
</evidence>
<dbReference type="AlphaFoldDB" id="A0A1G7X3L9"/>
<gene>
    <name evidence="3" type="ORF">SAMN04487974_10887</name>
</gene>
<dbReference type="InterPro" id="IPR038162">
    <property type="entry name" value="SoxY_sf"/>
</dbReference>
<accession>A0A1G7X3L9</accession>
<dbReference type="InterPro" id="IPR014756">
    <property type="entry name" value="Ig_E-set"/>
</dbReference>
<evidence type="ECO:0000259" key="2">
    <source>
        <dbReference type="Pfam" id="PF13501"/>
    </source>
</evidence>
<dbReference type="Pfam" id="PF08770">
    <property type="entry name" value="SoxZ"/>
    <property type="match status" value="1"/>
</dbReference>
<feature type="domain" description="Ig-like SoxY" evidence="2">
    <location>
        <begin position="6"/>
        <end position="110"/>
    </location>
</feature>
<keyword evidence="4" id="KW-1185">Reference proteome</keyword>
<dbReference type="EMBL" id="FNCS01000008">
    <property type="protein sequence ID" value="SDG78798.1"/>
    <property type="molecule type" value="Genomic_DNA"/>
</dbReference>
<dbReference type="Pfam" id="PF13501">
    <property type="entry name" value="SoxY"/>
    <property type="match status" value="1"/>
</dbReference>
<dbReference type="InterPro" id="IPR014880">
    <property type="entry name" value="SoxZ_dom"/>
</dbReference>
<dbReference type="SUPFAM" id="SSF81296">
    <property type="entry name" value="E set domains"/>
    <property type="match status" value="1"/>
</dbReference>
<protein>
    <submittedName>
        <fullName evidence="3">Sulfur-oxidizing protein SoxY</fullName>
    </submittedName>
</protein>
<dbReference type="Gene3D" id="2.60.40.2470">
    <property type="entry name" value="SoxY domain"/>
    <property type="match status" value="1"/>
</dbReference>
<dbReference type="InterPro" id="IPR032711">
    <property type="entry name" value="SoxY"/>
</dbReference>
<name>A0A1G7X3L9_9HYPH</name>
<dbReference type="STRING" id="440168.SAMN04487974_10887"/>
<dbReference type="InterPro" id="IPR013783">
    <property type="entry name" value="Ig-like_fold"/>
</dbReference>
<dbReference type="Proteomes" id="UP000199495">
    <property type="component" value="Unassembled WGS sequence"/>
</dbReference>
<sequence>MAILDGRDPIAQGVVLDLPLISENGAVVPLGISIDRPMAEDEYVQAIHVFAPANPFPHIASFRYPNARSTPRLETRVRLNESQPVVVLAELSSGAVLVGESEVRVTVSGCLTMSDTYDTESVFQTRVRVEPGAPTSVLTLINHPQETGLRTNAQGEIIPKRLIEKLEARIGDELVFEADLHRSISANPYLRFYIQPDAPGTLDLVWTEDTGETAEFSQDVA</sequence>
<reference evidence="3 4" key="1">
    <citation type="submission" date="2016-10" db="EMBL/GenBank/DDBJ databases">
        <authorList>
            <person name="de Groot N.N."/>
        </authorList>
    </citation>
    <scope>NUCLEOTIDE SEQUENCE [LARGE SCALE GENOMIC DNA]</scope>
    <source>
        <strain evidence="3 4">CGMCC 1.10267</strain>
    </source>
</reference>
<dbReference type="Gene3D" id="2.60.40.10">
    <property type="entry name" value="Immunoglobulins"/>
    <property type="match status" value="1"/>
</dbReference>
<evidence type="ECO:0000313" key="3">
    <source>
        <dbReference type="EMBL" id="SDG78798.1"/>
    </source>
</evidence>
<organism evidence="3 4">
    <name type="scientific">Pelagibacterium luteolum</name>
    <dbReference type="NCBI Taxonomy" id="440168"/>
    <lineage>
        <taxon>Bacteria</taxon>
        <taxon>Pseudomonadati</taxon>
        <taxon>Pseudomonadota</taxon>
        <taxon>Alphaproteobacteria</taxon>
        <taxon>Hyphomicrobiales</taxon>
        <taxon>Devosiaceae</taxon>
        <taxon>Pelagibacterium</taxon>
    </lineage>
</organism>
<proteinExistence type="predicted"/>
<feature type="domain" description="Sulphur oxidation protein SoxZ" evidence="1">
    <location>
        <begin position="129"/>
        <end position="215"/>
    </location>
</feature>
<evidence type="ECO:0000313" key="4">
    <source>
        <dbReference type="Proteomes" id="UP000199495"/>
    </source>
</evidence>